<dbReference type="InterPro" id="IPR036812">
    <property type="entry name" value="NAD(P)_OxRdtase_dom_sf"/>
</dbReference>
<evidence type="ECO:0000256" key="1">
    <source>
        <dbReference type="PIRSR" id="PIRSR000097-1"/>
    </source>
</evidence>
<name>A0AAD8EK18_DIPPU</name>
<evidence type="ECO:0000313" key="5">
    <source>
        <dbReference type="EMBL" id="KAJ9593081.1"/>
    </source>
</evidence>
<reference evidence="5" key="1">
    <citation type="journal article" date="2023" name="IScience">
        <title>Live-bearing cockroach genome reveals convergent evolutionary mechanisms linked to viviparity in insects and beyond.</title>
        <authorList>
            <person name="Fouks B."/>
            <person name="Harrison M.C."/>
            <person name="Mikhailova A.A."/>
            <person name="Marchal E."/>
            <person name="English S."/>
            <person name="Carruthers M."/>
            <person name="Jennings E.C."/>
            <person name="Chiamaka E.L."/>
            <person name="Frigard R.A."/>
            <person name="Pippel M."/>
            <person name="Attardo G.M."/>
            <person name="Benoit J.B."/>
            <person name="Bornberg-Bauer E."/>
            <person name="Tobe S.S."/>
        </authorList>
    </citation>
    <scope>NUCLEOTIDE SEQUENCE</scope>
    <source>
        <strain evidence="5">Stay&amp;Tobe</strain>
    </source>
</reference>
<accession>A0AAD8EK18</accession>
<protein>
    <recommendedName>
        <fullName evidence="4">NADP-dependent oxidoreductase domain-containing protein</fullName>
    </recommendedName>
</protein>
<dbReference type="InterPro" id="IPR018170">
    <property type="entry name" value="Aldo/ket_reductase_CS"/>
</dbReference>
<dbReference type="InterPro" id="IPR023210">
    <property type="entry name" value="NADP_OxRdtase_dom"/>
</dbReference>
<organism evidence="5 6">
    <name type="scientific">Diploptera punctata</name>
    <name type="common">Pacific beetle cockroach</name>
    <dbReference type="NCBI Taxonomy" id="6984"/>
    <lineage>
        <taxon>Eukaryota</taxon>
        <taxon>Metazoa</taxon>
        <taxon>Ecdysozoa</taxon>
        <taxon>Arthropoda</taxon>
        <taxon>Hexapoda</taxon>
        <taxon>Insecta</taxon>
        <taxon>Pterygota</taxon>
        <taxon>Neoptera</taxon>
        <taxon>Polyneoptera</taxon>
        <taxon>Dictyoptera</taxon>
        <taxon>Blattodea</taxon>
        <taxon>Blaberoidea</taxon>
        <taxon>Blaberidae</taxon>
        <taxon>Diplopterinae</taxon>
        <taxon>Diploptera</taxon>
    </lineage>
</organism>
<dbReference type="FunFam" id="3.20.20.100:FF:000023">
    <property type="entry name" value="aldose reductase"/>
    <property type="match status" value="1"/>
</dbReference>
<dbReference type="PRINTS" id="PR00069">
    <property type="entry name" value="ALDKETRDTASE"/>
</dbReference>
<evidence type="ECO:0000256" key="3">
    <source>
        <dbReference type="PIRSR" id="PIRSR000097-3"/>
    </source>
</evidence>
<feature type="binding site" evidence="2">
    <location>
        <position position="112"/>
    </location>
    <ligand>
        <name>substrate</name>
    </ligand>
</feature>
<dbReference type="AlphaFoldDB" id="A0AAD8EK18"/>
<dbReference type="CDD" id="cd19116">
    <property type="entry name" value="AKR_AKR2E1-5"/>
    <property type="match status" value="1"/>
</dbReference>
<dbReference type="Gene3D" id="3.20.20.100">
    <property type="entry name" value="NADP-dependent oxidoreductase domain"/>
    <property type="match status" value="1"/>
</dbReference>
<dbReference type="GO" id="GO:0016491">
    <property type="term" value="F:oxidoreductase activity"/>
    <property type="evidence" value="ECO:0007669"/>
    <property type="project" value="InterPro"/>
</dbReference>
<dbReference type="PROSITE" id="PS00798">
    <property type="entry name" value="ALDOKETO_REDUCTASE_1"/>
    <property type="match status" value="1"/>
</dbReference>
<sequence>MVPTIKLNSNHNFPVLGLGTYTADQIGEVERVVKDAIDVGYRHFDTAWYYKNEKEVGAAIRAKIAEGVIKREDVFVTTKLWNSHHRPDMVVDTCKRSLANLGLEYVDLYLIHWPYAFKEGDDGVPKDDKDKAIYSKVDYVDTWKAMENCVDIGLTKSIGLSNFNSEQIKRVLKVAKIKPAVNQIECHPYFTQTKLITFCKERGIVCTGYSPFGGPTSIAPLHKGEAPEPLKDSKIKEIGDKYGKSVAQIILKYLIQHGVAPIPKSSNKERLASNINIFDFELSAKDMAVIDLLNRNKRICDFIVLKDHPHYPFNIEY</sequence>
<proteinExistence type="predicted"/>
<feature type="domain" description="NADP-dependent oxidoreductase" evidence="4">
    <location>
        <begin position="16"/>
        <end position="293"/>
    </location>
</feature>
<dbReference type="EMBL" id="JASPKZ010003672">
    <property type="protein sequence ID" value="KAJ9593081.1"/>
    <property type="molecule type" value="Genomic_DNA"/>
</dbReference>
<dbReference type="InterPro" id="IPR044488">
    <property type="entry name" value="AKR2E"/>
</dbReference>
<dbReference type="Pfam" id="PF00248">
    <property type="entry name" value="Aldo_ket_red"/>
    <property type="match status" value="1"/>
</dbReference>
<evidence type="ECO:0000313" key="6">
    <source>
        <dbReference type="Proteomes" id="UP001233999"/>
    </source>
</evidence>
<keyword evidence="6" id="KW-1185">Reference proteome</keyword>
<comment type="caution">
    <text evidence="5">The sequence shown here is derived from an EMBL/GenBank/DDBJ whole genome shotgun (WGS) entry which is preliminary data.</text>
</comment>
<reference evidence="5" key="2">
    <citation type="submission" date="2023-05" db="EMBL/GenBank/DDBJ databases">
        <authorList>
            <person name="Fouks B."/>
        </authorList>
    </citation>
    <scope>NUCLEOTIDE SEQUENCE</scope>
    <source>
        <strain evidence="5">Stay&amp;Tobe</strain>
        <tissue evidence="5">Testes</tissue>
    </source>
</reference>
<dbReference type="PROSITE" id="PS00062">
    <property type="entry name" value="ALDOKETO_REDUCTASE_2"/>
    <property type="match status" value="1"/>
</dbReference>
<evidence type="ECO:0000259" key="4">
    <source>
        <dbReference type="Pfam" id="PF00248"/>
    </source>
</evidence>
<dbReference type="PANTHER" id="PTHR11732">
    <property type="entry name" value="ALDO/KETO REDUCTASE"/>
    <property type="match status" value="1"/>
</dbReference>
<dbReference type="Proteomes" id="UP001233999">
    <property type="component" value="Unassembled WGS sequence"/>
</dbReference>
<gene>
    <name evidence="5" type="ORF">L9F63_027676</name>
</gene>
<dbReference type="SUPFAM" id="SSF51430">
    <property type="entry name" value="NAD(P)-linked oxidoreductase"/>
    <property type="match status" value="1"/>
</dbReference>
<feature type="active site" description="Proton donor" evidence="1">
    <location>
        <position position="50"/>
    </location>
</feature>
<evidence type="ECO:0000256" key="2">
    <source>
        <dbReference type="PIRSR" id="PIRSR000097-2"/>
    </source>
</evidence>
<dbReference type="InterPro" id="IPR020471">
    <property type="entry name" value="AKR"/>
</dbReference>
<dbReference type="PROSITE" id="PS00063">
    <property type="entry name" value="ALDOKETO_REDUCTASE_3"/>
    <property type="match status" value="1"/>
</dbReference>
<feature type="site" description="Lowers pKa of active site Tyr" evidence="3">
    <location>
        <position position="79"/>
    </location>
</feature>
<dbReference type="PIRSF" id="PIRSF000097">
    <property type="entry name" value="AKR"/>
    <property type="match status" value="1"/>
</dbReference>